<evidence type="ECO:0000259" key="3">
    <source>
        <dbReference type="Pfam" id="PF00561"/>
    </source>
</evidence>
<accession>A0A8J2PZG0</accession>
<dbReference type="AlphaFoldDB" id="A0A8J2PZG0"/>
<reference evidence="4" key="1">
    <citation type="submission" date="2021-06" db="EMBL/GenBank/DDBJ databases">
        <authorList>
            <person name="Hodson N. C."/>
            <person name="Mongue J. A."/>
            <person name="Jaron S. K."/>
        </authorList>
    </citation>
    <scope>NUCLEOTIDE SEQUENCE</scope>
</reference>
<evidence type="ECO:0000256" key="1">
    <source>
        <dbReference type="ARBA" id="ARBA00040125"/>
    </source>
</evidence>
<dbReference type="PANTHER" id="PTHR12277:SF81">
    <property type="entry name" value="PROTEIN ABHD13"/>
    <property type="match status" value="1"/>
</dbReference>
<protein>
    <recommendedName>
        <fullName evidence="1">Protein ABHD13</fullName>
    </recommendedName>
    <alternativeName>
        <fullName evidence="2">Alpha/beta hydrolase domain-containing protein 13</fullName>
    </alternativeName>
</protein>
<dbReference type="OrthoDB" id="10249433at2759"/>
<feature type="domain" description="AB hydrolase-1" evidence="3">
    <location>
        <begin position="105"/>
        <end position="223"/>
    </location>
</feature>
<dbReference type="InterPro" id="IPR000073">
    <property type="entry name" value="AB_hydrolase_1"/>
</dbReference>
<evidence type="ECO:0000256" key="2">
    <source>
        <dbReference type="ARBA" id="ARBA00042701"/>
    </source>
</evidence>
<comment type="caution">
    <text evidence="4">The sequence shown here is derived from an EMBL/GenBank/DDBJ whole genome shotgun (WGS) entry which is preliminary data.</text>
</comment>
<dbReference type="Pfam" id="PF00561">
    <property type="entry name" value="Abhydrolase_1"/>
    <property type="match status" value="1"/>
</dbReference>
<organism evidence="4 5">
    <name type="scientific">Allacma fusca</name>
    <dbReference type="NCBI Taxonomy" id="39272"/>
    <lineage>
        <taxon>Eukaryota</taxon>
        <taxon>Metazoa</taxon>
        <taxon>Ecdysozoa</taxon>
        <taxon>Arthropoda</taxon>
        <taxon>Hexapoda</taxon>
        <taxon>Collembola</taxon>
        <taxon>Symphypleona</taxon>
        <taxon>Sminthuridae</taxon>
        <taxon>Allacma</taxon>
    </lineage>
</organism>
<name>A0A8J2PZG0_9HEXA</name>
<evidence type="ECO:0000313" key="4">
    <source>
        <dbReference type="EMBL" id="CAG7834147.1"/>
    </source>
</evidence>
<evidence type="ECO:0000313" key="5">
    <source>
        <dbReference type="Proteomes" id="UP000708208"/>
    </source>
</evidence>
<proteinExistence type="predicted"/>
<sequence>MLNYEIRLASLFSAILYPCFLNKLFRRLAGENPECDFEDGDVPICSDFVDAIIFNPEIFVHSRIIVVSPETYALPFEIVQIDTKDGVSIMGYLILQQDFNYKTAPTIIFYHGNSGNIGDRLYCAKKFYRDMKVNILLVEYRGYGFSQGHASEQGVYRDAQAAFDYVTHRTDLDSSQIIVFGRSLGGAVAIDLATRSEYKDRIACLVLENTFASITELARHLLPNCLMPVVKIFRLTQKFANYKKIESVVRPTFFISGLEDALIPPAHMTKLYMRCKARKKIIRFRHGDHMNSWTISGYTQVFADFFQDSIKRFPVNKIPTTVVLHCKDEVI</sequence>
<dbReference type="EMBL" id="CAJVCH010570129">
    <property type="protein sequence ID" value="CAG7834147.1"/>
    <property type="molecule type" value="Genomic_DNA"/>
</dbReference>
<dbReference type="GO" id="GO:0008474">
    <property type="term" value="F:palmitoyl-(protein) hydrolase activity"/>
    <property type="evidence" value="ECO:0007669"/>
    <property type="project" value="TreeGrafter"/>
</dbReference>
<dbReference type="PANTHER" id="PTHR12277">
    <property type="entry name" value="ALPHA/BETA HYDROLASE DOMAIN-CONTAINING PROTEIN"/>
    <property type="match status" value="1"/>
</dbReference>
<dbReference type="GO" id="GO:0016020">
    <property type="term" value="C:membrane"/>
    <property type="evidence" value="ECO:0007669"/>
    <property type="project" value="TreeGrafter"/>
</dbReference>
<gene>
    <name evidence="4" type="ORF">AFUS01_LOCUS43680</name>
</gene>
<keyword evidence="5" id="KW-1185">Reference proteome</keyword>
<dbReference type="Proteomes" id="UP000708208">
    <property type="component" value="Unassembled WGS sequence"/>
</dbReference>